<feature type="compositionally biased region" description="Pro residues" evidence="1">
    <location>
        <begin position="60"/>
        <end position="77"/>
    </location>
</feature>
<feature type="compositionally biased region" description="Polar residues" evidence="1">
    <location>
        <begin position="743"/>
        <end position="771"/>
    </location>
</feature>
<feature type="transmembrane region" description="Helical" evidence="2">
    <location>
        <begin position="336"/>
        <end position="360"/>
    </location>
</feature>
<feature type="region of interest" description="Disordered" evidence="1">
    <location>
        <begin position="480"/>
        <end position="556"/>
    </location>
</feature>
<feature type="region of interest" description="Disordered" evidence="1">
    <location>
        <begin position="362"/>
        <end position="393"/>
    </location>
</feature>
<evidence type="ECO:0000313" key="3">
    <source>
        <dbReference type="Proteomes" id="UP000694843"/>
    </source>
</evidence>
<keyword evidence="2" id="KW-0472">Membrane</keyword>
<accession>A0A8B7NPW4</accession>
<feature type="compositionally biased region" description="Polar residues" evidence="1">
    <location>
        <begin position="489"/>
        <end position="499"/>
    </location>
</feature>
<feature type="compositionally biased region" description="Low complexity" evidence="1">
    <location>
        <begin position="982"/>
        <end position="991"/>
    </location>
</feature>
<evidence type="ECO:0000256" key="1">
    <source>
        <dbReference type="SAM" id="MobiDB-lite"/>
    </source>
</evidence>
<feature type="compositionally biased region" description="Basic and acidic residues" evidence="1">
    <location>
        <begin position="864"/>
        <end position="873"/>
    </location>
</feature>
<feature type="region of interest" description="Disordered" evidence="1">
    <location>
        <begin position="244"/>
        <end position="280"/>
    </location>
</feature>
<organism evidence="3 4">
    <name type="scientific">Hyalella azteca</name>
    <name type="common">Amphipod</name>
    <dbReference type="NCBI Taxonomy" id="294128"/>
    <lineage>
        <taxon>Eukaryota</taxon>
        <taxon>Metazoa</taxon>
        <taxon>Ecdysozoa</taxon>
        <taxon>Arthropoda</taxon>
        <taxon>Crustacea</taxon>
        <taxon>Multicrustacea</taxon>
        <taxon>Malacostraca</taxon>
        <taxon>Eumalacostraca</taxon>
        <taxon>Peracarida</taxon>
        <taxon>Amphipoda</taxon>
        <taxon>Senticaudata</taxon>
        <taxon>Talitrida</taxon>
        <taxon>Talitroidea</taxon>
        <taxon>Hyalellidae</taxon>
        <taxon>Hyalella</taxon>
    </lineage>
</organism>
<dbReference type="Proteomes" id="UP000694843">
    <property type="component" value="Unplaced"/>
</dbReference>
<feature type="region of interest" description="Disordered" evidence="1">
    <location>
        <begin position="864"/>
        <end position="890"/>
    </location>
</feature>
<feature type="compositionally biased region" description="Polar residues" evidence="1">
    <location>
        <begin position="267"/>
        <end position="276"/>
    </location>
</feature>
<sequence length="1005" mass="111085">MPSVRAPGECHACHLTEPIALAELIRTHPLRTSDSRHSNGRSEPLASSSARPPGGHSTLPPKPSSPVPPPPPPPPRNPVQNGGSEMVGYAKPQKKSTSHATVTKTPSRSSQHDRPLDISDLDPIESFLHSPRLRRLIMENYHPAPEYAELKRAKRIDAIVGKIDMNQASKSLSRQQKNDKINAARAEYAAHFTRSRHSSSSKIKENSSNAAVSHYDLVDVNGSASVDAVPTLAKAATSNGGLKVNITEPSPSESSGSLNNSFIKRPSNVTSPSPSTLGRGKKSVTLIHKKLSDAQVQTYDIPPGGEAKKPAGLAVVTTLLRKERFAGCGWGPRLPLGFLIAGYALLILLAIVIGVSMMHLPNQRPASRSPVSRDLSSDSEGASSLSQRERLQVPGHQPKLITASFDGGFQNLDQTTGRSRALDQTDAAVFSNHVDHFDSNNVHDPTIQSGHIDSLLVDESQQDPFSLIENNFVTPRIRSGEQAHGRPVSDTNSLRSETNGFVMDSVGDRSIPINSGDQRRNNLNIHANPSRNDPSLGLTPRPVLTPDQFSDRSKSVSDASAIHNAIKNVDLSNVRQTPNAQVIDFTGSNRVSIPPRSTGPHKGEVNSVTDPRLSSDKSFSFNSIPEAKIIRSWSNSNPDGTFSYGYLNTDGSFKNETRGHDCVVHGVYGYVDPETGVTLSFPYQSGNPCPPRVPQASHDQVRQVGAGVHNALTNTIPPPTFPPPLPVHTHVPQQQLQHVQLQNRARQQQPNFGQRARQQQQFSNIPSTSDTFPVDNGANRLSLPQEHQSSIAHSALRHEEALKQHAQQRDQLHSEQLRLHQTQLQAHLQLVEKQNQREKSQLRPTIVEAKMQEHHFIPHTASDHLRRQQELQRHVQQKQELLSQQQTDKRARENLRENILSQLRAIAADQNQPLRGTNDGVQKNRALLQRENNNAQILDNDRFQQQLQIQAQQDLLTKQQSAQRQQQLNQIEQQKNLFRQLQQQHQRLRAQPSVANVPLRQDQPH</sequence>
<feature type="region of interest" description="Disordered" evidence="1">
    <location>
        <begin position="982"/>
        <end position="1005"/>
    </location>
</feature>
<proteinExistence type="predicted"/>
<dbReference type="KEGG" id="hazt:108672577"/>
<feature type="compositionally biased region" description="Low complexity" evidence="1">
    <location>
        <begin position="248"/>
        <end position="261"/>
    </location>
</feature>
<evidence type="ECO:0000256" key="2">
    <source>
        <dbReference type="SAM" id="Phobius"/>
    </source>
</evidence>
<protein>
    <submittedName>
        <fullName evidence="4">Uncharacterized protein LOC108672577</fullName>
    </submittedName>
</protein>
<gene>
    <name evidence="4" type="primary">LOC108672577</name>
</gene>
<keyword evidence="2" id="KW-1133">Transmembrane helix</keyword>
<feature type="compositionally biased region" description="Low complexity" evidence="1">
    <location>
        <begin position="372"/>
        <end position="386"/>
    </location>
</feature>
<dbReference type="RefSeq" id="XP_018015764.1">
    <property type="nucleotide sequence ID" value="XM_018160275.2"/>
</dbReference>
<dbReference type="AlphaFoldDB" id="A0A8B7NPW4"/>
<keyword evidence="3" id="KW-1185">Reference proteome</keyword>
<feature type="region of interest" description="Disordered" evidence="1">
    <location>
        <begin position="743"/>
        <end position="781"/>
    </location>
</feature>
<dbReference type="OrthoDB" id="7222477at2759"/>
<evidence type="ECO:0000313" key="4">
    <source>
        <dbReference type="RefSeq" id="XP_018015764.1"/>
    </source>
</evidence>
<name>A0A8B7NPW4_HYAAZ</name>
<feature type="compositionally biased region" description="Polar residues" evidence="1">
    <location>
        <begin position="98"/>
        <end position="109"/>
    </location>
</feature>
<feature type="region of interest" description="Disordered" evidence="1">
    <location>
        <begin position="26"/>
        <end position="119"/>
    </location>
</feature>
<dbReference type="GeneID" id="108672577"/>
<feature type="compositionally biased region" description="Polar residues" evidence="1">
    <location>
        <begin position="512"/>
        <end position="533"/>
    </location>
</feature>
<keyword evidence="2" id="KW-0812">Transmembrane</keyword>
<reference evidence="4" key="1">
    <citation type="submission" date="2025-08" db="UniProtKB">
        <authorList>
            <consortium name="RefSeq"/>
        </authorList>
    </citation>
    <scope>IDENTIFICATION</scope>
    <source>
        <tissue evidence="4">Whole organism</tissue>
    </source>
</reference>
<feature type="region of interest" description="Disordered" evidence="1">
    <location>
        <begin position="588"/>
        <end position="611"/>
    </location>
</feature>